<protein>
    <submittedName>
        <fullName evidence="1">Uncharacterized protein</fullName>
    </submittedName>
</protein>
<gene>
    <name evidence="1" type="ORF">M1L60_27850</name>
</gene>
<organism evidence="1 2">
    <name type="scientific">Paractinoplanes aksuensis</name>
    <dbReference type="NCBI Taxonomy" id="2939490"/>
    <lineage>
        <taxon>Bacteria</taxon>
        <taxon>Bacillati</taxon>
        <taxon>Actinomycetota</taxon>
        <taxon>Actinomycetes</taxon>
        <taxon>Micromonosporales</taxon>
        <taxon>Micromonosporaceae</taxon>
        <taxon>Paractinoplanes</taxon>
    </lineage>
</organism>
<dbReference type="Proteomes" id="UP001523369">
    <property type="component" value="Unassembled WGS sequence"/>
</dbReference>
<proteinExistence type="predicted"/>
<dbReference type="RefSeq" id="WP_253240494.1">
    <property type="nucleotide sequence ID" value="NZ_JAMYJR010000031.1"/>
</dbReference>
<evidence type="ECO:0000313" key="2">
    <source>
        <dbReference type="Proteomes" id="UP001523369"/>
    </source>
</evidence>
<keyword evidence="2" id="KW-1185">Reference proteome</keyword>
<name>A0ABT1DUB8_9ACTN</name>
<reference evidence="1 2" key="1">
    <citation type="submission" date="2022-06" db="EMBL/GenBank/DDBJ databases">
        <title>New Species of the Genus Actinoplanes, ActinopZanes ferrugineus.</title>
        <authorList>
            <person name="Ding P."/>
        </authorList>
    </citation>
    <scope>NUCLEOTIDE SEQUENCE [LARGE SCALE GENOMIC DNA]</scope>
    <source>
        <strain evidence="1 2">TRM88003</strain>
    </source>
</reference>
<sequence>MSLPDAGDPGPLLDQFQAELAEAPTGVRTRIAPALAGLRRVAQGDRITGEQRLLGWTRGQPTRR</sequence>
<dbReference type="EMBL" id="JAMYJR010000031">
    <property type="protein sequence ID" value="MCO8274418.1"/>
    <property type="molecule type" value="Genomic_DNA"/>
</dbReference>
<comment type="caution">
    <text evidence="1">The sequence shown here is derived from an EMBL/GenBank/DDBJ whole genome shotgun (WGS) entry which is preliminary data.</text>
</comment>
<accession>A0ABT1DUB8</accession>
<evidence type="ECO:0000313" key="1">
    <source>
        <dbReference type="EMBL" id="MCO8274418.1"/>
    </source>
</evidence>